<reference evidence="1 2" key="2">
    <citation type="submission" date="2009-02" db="EMBL/GenBank/DDBJ databases">
        <title>Draft genome sequence of Clostridium methylpentosum (DSM 5476).</title>
        <authorList>
            <person name="Sudarsanam P."/>
            <person name="Ley R."/>
            <person name="Guruge J."/>
            <person name="Turnbaugh P.J."/>
            <person name="Mahowald M."/>
            <person name="Liep D."/>
            <person name="Gordon J."/>
        </authorList>
    </citation>
    <scope>NUCLEOTIDE SEQUENCE [LARGE SCALE GENOMIC DNA]</scope>
    <source>
        <strain evidence="1 2">DSM 5476</strain>
    </source>
</reference>
<keyword evidence="2" id="KW-1185">Reference proteome</keyword>
<accession>C0EIT6</accession>
<organism evidence="1 2">
    <name type="scientific">[Clostridium] methylpentosum DSM 5476</name>
    <dbReference type="NCBI Taxonomy" id="537013"/>
    <lineage>
        <taxon>Bacteria</taxon>
        <taxon>Bacillati</taxon>
        <taxon>Bacillota</taxon>
        <taxon>Clostridia</taxon>
        <taxon>Eubacteriales</taxon>
        <taxon>Oscillospiraceae</taxon>
        <taxon>Oscillospiraceae incertae sedis</taxon>
    </lineage>
</organism>
<reference evidence="1 2" key="1">
    <citation type="submission" date="2009-01" db="EMBL/GenBank/DDBJ databases">
        <authorList>
            <person name="Fulton L."/>
            <person name="Clifton S."/>
            <person name="Fulton B."/>
            <person name="Xu J."/>
            <person name="Minx P."/>
            <person name="Pepin K.H."/>
            <person name="Johnson M."/>
            <person name="Bhonagiri V."/>
            <person name="Nash W.E."/>
            <person name="Mardis E.R."/>
            <person name="Wilson R.K."/>
        </authorList>
    </citation>
    <scope>NUCLEOTIDE SEQUENCE [LARGE SCALE GENOMIC DNA]</scope>
    <source>
        <strain evidence="1 2">DSM 5476</strain>
    </source>
</reference>
<name>C0EIT6_9FIRM</name>
<dbReference type="EMBL" id="ACEC01000130">
    <property type="protein sequence ID" value="EEG28597.1"/>
    <property type="molecule type" value="Genomic_DNA"/>
</dbReference>
<gene>
    <name evidence="1" type="ORF">CLOSTMETH_03781</name>
</gene>
<evidence type="ECO:0000313" key="2">
    <source>
        <dbReference type="Proteomes" id="UP000003340"/>
    </source>
</evidence>
<protein>
    <submittedName>
        <fullName evidence="1">Uncharacterized protein</fullName>
    </submittedName>
</protein>
<dbReference type="STRING" id="537013.CLOSTMETH_03781"/>
<evidence type="ECO:0000313" key="1">
    <source>
        <dbReference type="EMBL" id="EEG28597.1"/>
    </source>
</evidence>
<comment type="caution">
    <text evidence="1">The sequence shown here is derived from an EMBL/GenBank/DDBJ whole genome shotgun (WGS) entry which is preliminary data.</text>
</comment>
<sequence length="117" mass="13275">MPDNQYHSFHEINRNRNVGTLLYVNGNKNGEYYNALNELAELVGGVRNIEVNRASTLAEYLGTASEPLQFYATASGSSPAIWTYNFYDIPSFRPFRFSFLVRKDFPVIPAPSDCWGL</sequence>
<proteinExistence type="predicted"/>
<dbReference type="AlphaFoldDB" id="C0EIT6"/>
<dbReference type="Proteomes" id="UP000003340">
    <property type="component" value="Unassembled WGS sequence"/>
</dbReference>
<dbReference type="HOGENOM" id="CLU_2080688_0_0_9"/>